<dbReference type="EMBL" id="QFXC01000011">
    <property type="protein sequence ID" value="RDH82829.1"/>
    <property type="molecule type" value="Genomic_DNA"/>
</dbReference>
<name>A0A370DD47_9GAMM</name>
<reference evidence="1 2" key="1">
    <citation type="journal article" date="2018" name="ISME J.">
        <title>Endosymbiont genomes yield clues of tubeworm success.</title>
        <authorList>
            <person name="Li Y."/>
            <person name="Liles M.R."/>
            <person name="Halanych K.M."/>
        </authorList>
    </citation>
    <scope>NUCLEOTIDE SEQUENCE [LARGE SCALE GENOMIC DNA]</scope>
    <source>
        <strain evidence="1">A1464</strain>
    </source>
</reference>
<dbReference type="AlphaFoldDB" id="A0A370DD47"/>
<protein>
    <submittedName>
        <fullName evidence="1">Uncharacterized protein</fullName>
    </submittedName>
</protein>
<dbReference type="Proteomes" id="UP000254266">
    <property type="component" value="Unassembled WGS sequence"/>
</dbReference>
<keyword evidence="2" id="KW-1185">Reference proteome</keyword>
<proteinExistence type="predicted"/>
<accession>A0A370DD47</accession>
<comment type="caution">
    <text evidence="1">The sequence shown here is derived from an EMBL/GenBank/DDBJ whole genome shotgun (WGS) entry which is preliminary data.</text>
</comment>
<evidence type="ECO:0000313" key="2">
    <source>
        <dbReference type="Proteomes" id="UP000254266"/>
    </source>
</evidence>
<gene>
    <name evidence="1" type="ORF">DIZ80_11190</name>
</gene>
<evidence type="ECO:0000313" key="1">
    <source>
        <dbReference type="EMBL" id="RDH82829.1"/>
    </source>
</evidence>
<organism evidence="1 2">
    <name type="scientific">endosymbiont of Galathealinum brachiosum</name>
    <dbReference type="NCBI Taxonomy" id="2200906"/>
    <lineage>
        <taxon>Bacteria</taxon>
        <taxon>Pseudomonadati</taxon>
        <taxon>Pseudomonadota</taxon>
        <taxon>Gammaproteobacteria</taxon>
        <taxon>sulfur-oxidizing symbionts</taxon>
    </lineage>
</organism>
<sequence length="149" mass="16868">MEIFISLDIIWQDQDLVEILIKSSNGKFYGETEVYTNYSELSDLALSLMGFPKSVSENIYYSAGEKNSYSFASIYFYCFSVTGHTAALVNIEANIASNQRKEEKHEIKMEVQFEALAIDKFQNQVVNMVKNKYGKATLNGVSPFTQNIA</sequence>